<evidence type="ECO:0000256" key="3">
    <source>
        <dbReference type="ARBA" id="ARBA00022840"/>
    </source>
</evidence>
<dbReference type="STRING" id="1409788.NC99_20110"/>
<comment type="similarity">
    <text evidence="1 5">Belongs to the CoaE family.</text>
</comment>
<comment type="function">
    <text evidence="5">Catalyzes the phosphorylation of the 3'-hydroxyl group of dephosphocoenzyme A to form coenzyme A.</text>
</comment>
<evidence type="ECO:0000256" key="5">
    <source>
        <dbReference type="HAMAP-Rule" id="MF_00376"/>
    </source>
</evidence>
<dbReference type="AlphaFoldDB" id="A0A0L8V9Q3"/>
<dbReference type="SUPFAM" id="SSF52540">
    <property type="entry name" value="P-loop containing nucleoside triphosphate hydrolases"/>
    <property type="match status" value="1"/>
</dbReference>
<comment type="catalytic activity">
    <reaction evidence="5">
        <text>3'-dephospho-CoA + ATP = ADP + CoA + H(+)</text>
        <dbReference type="Rhea" id="RHEA:18245"/>
        <dbReference type="ChEBI" id="CHEBI:15378"/>
        <dbReference type="ChEBI" id="CHEBI:30616"/>
        <dbReference type="ChEBI" id="CHEBI:57287"/>
        <dbReference type="ChEBI" id="CHEBI:57328"/>
        <dbReference type="ChEBI" id="CHEBI:456216"/>
        <dbReference type="EC" id="2.7.1.24"/>
    </reaction>
</comment>
<comment type="pathway">
    <text evidence="5">Cofactor biosynthesis; coenzyme A biosynthesis; CoA from (R)-pantothenate: step 5/5.</text>
</comment>
<keyword evidence="2 5" id="KW-0547">Nucleotide-binding</keyword>
<evidence type="ECO:0000256" key="4">
    <source>
        <dbReference type="ARBA" id="ARBA00022993"/>
    </source>
</evidence>
<dbReference type="EMBL" id="LGIA01000148">
    <property type="protein sequence ID" value="KOH45149.1"/>
    <property type="molecule type" value="Genomic_DNA"/>
</dbReference>
<gene>
    <name evidence="5" type="primary">coaE</name>
    <name evidence="7" type="ORF">NC99_20110</name>
</gene>
<evidence type="ECO:0000256" key="2">
    <source>
        <dbReference type="ARBA" id="ARBA00022741"/>
    </source>
</evidence>
<dbReference type="Pfam" id="PF01121">
    <property type="entry name" value="CoaE"/>
    <property type="match status" value="1"/>
</dbReference>
<dbReference type="PANTHER" id="PTHR10695:SF46">
    <property type="entry name" value="BIFUNCTIONAL COENZYME A SYNTHASE-RELATED"/>
    <property type="match status" value="1"/>
</dbReference>
<keyword evidence="4 5" id="KW-0173">Coenzyme A biosynthesis</keyword>
<sequence length="195" mass="22777">MFKVGITGGIGSGKSTICHFFSLLGIPVFYADLEAKRIINESSVVRSKMILHFGKDIYQKNQTIDRKKLAGIIFNSPLLLQKVNAIVHPEVRNYFFDWCNKQRSPYIIHEAAILFESGFYQIMDFNMLVTAPEEDRIARVMKRDQRSMQEIKERIAKQWPDEEKRKLADYIIKNDNQELILPVLIELDQKFRKHG</sequence>
<keyword evidence="5 7" id="KW-0418">Kinase</keyword>
<keyword evidence="8" id="KW-1185">Reference proteome</keyword>
<evidence type="ECO:0000313" key="8">
    <source>
        <dbReference type="Proteomes" id="UP000036958"/>
    </source>
</evidence>
<evidence type="ECO:0000256" key="6">
    <source>
        <dbReference type="NCBIfam" id="TIGR00152"/>
    </source>
</evidence>
<accession>A0A0L8V9Q3</accession>
<evidence type="ECO:0000313" key="7">
    <source>
        <dbReference type="EMBL" id="KOH45149.1"/>
    </source>
</evidence>
<evidence type="ECO:0000256" key="1">
    <source>
        <dbReference type="ARBA" id="ARBA00009018"/>
    </source>
</evidence>
<dbReference type="RefSeq" id="WP_053182887.1">
    <property type="nucleotide sequence ID" value="NZ_LGIA01000148.1"/>
</dbReference>
<keyword evidence="3 5" id="KW-0067">ATP-binding</keyword>
<keyword evidence="5" id="KW-0963">Cytoplasm</keyword>
<dbReference type="PANTHER" id="PTHR10695">
    <property type="entry name" value="DEPHOSPHO-COA KINASE-RELATED"/>
    <property type="match status" value="1"/>
</dbReference>
<dbReference type="HAMAP" id="MF_00376">
    <property type="entry name" value="Dephospho_CoA_kinase"/>
    <property type="match status" value="1"/>
</dbReference>
<dbReference type="Gene3D" id="3.40.50.300">
    <property type="entry name" value="P-loop containing nucleotide triphosphate hydrolases"/>
    <property type="match status" value="1"/>
</dbReference>
<reference evidence="8" key="1">
    <citation type="submission" date="2015-07" db="EMBL/GenBank/DDBJ databases">
        <title>Genome sequencing of Sunxiuqinia dokdonensis strain SK.</title>
        <authorList>
            <person name="Ahn S."/>
            <person name="Kim B.-C."/>
        </authorList>
    </citation>
    <scope>NUCLEOTIDE SEQUENCE [LARGE SCALE GENOMIC DNA]</scope>
    <source>
        <strain evidence="8">SK</strain>
    </source>
</reference>
<dbReference type="GO" id="GO:0015937">
    <property type="term" value="P:coenzyme A biosynthetic process"/>
    <property type="evidence" value="ECO:0007669"/>
    <property type="project" value="UniProtKB-UniRule"/>
</dbReference>
<keyword evidence="5 7" id="KW-0808">Transferase</keyword>
<dbReference type="GO" id="GO:0005737">
    <property type="term" value="C:cytoplasm"/>
    <property type="evidence" value="ECO:0007669"/>
    <property type="project" value="UniProtKB-SubCell"/>
</dbReference>
<dbReference type="NCBIfam" id="TIGR00152">
    <property type="entry name" value="dephospho-CoA kinase"/>
    <property type="match status" value="1"/>
</dbReference>
<dbReference type="Proteomes" id="UP000036958">
    <property type="component" value="Unassembled WGS sequence"/>
</dbReference>
<dbReference type="OrthoDB" id="9812943at2"/>
<dbReference type="InterPro" id="IPR001977">
    <property type="entry name" value="Depp_CoAkinase"/>
</dbReference>
<proteinExistence type="inferred from homology"/>
<organism evidence="7 8">
    <name type="scientific">Sunxiuqinia dokdonensis</name>
    <dbReference type="NCBI Taxonomy" id="1409788"/>
    <lineage>
        <taxon>Bacteria</taxon>
        <taxon>Pseudomonadati</taxon>
        <taxon>Bacteroidota</taxon>
        <taxon>Bacteroidia</taxon>
        <taxon>Marinilabiliales</taxon>
        <taxon>Prolixibacteraceae</taxon>
        <taxon>Sunxiuqinia</taxon>
    </lineage>
</organism>
<dbReference type="UniPathway" id="UPA00241">
    <property type="reaction ID" value="UER00356"/>
</dbReference>
<dbReference type="GO" id="GO:0004140">
    <property type="term" value="F:dephospho-CoA kinase activity"/>
    <property type="evidence" value="ECO:0007669"/>
    <property type="project" value="UniProtKB-UniRule"/>
</dbReference>
<dbReference type="InterPro" id="IPR027417">
    <property type="entry name" value="P-loop_NTPase"/>
</dbReference>
<dbReference type="EC" id="2.7.1.24" evidence="5 6"/>
<dbReference type="GO" id="GO:0005524">
    <property type="term" value="F:ATP binding"/>
    <property type="evidence" value="ECO:0007669"/>
    <property type="project" value="UniProtKB-UniRule"/>
</dbReference>
<dbReference type="PROSITE" id="PS51219">
    <property type="entry name" value="DPCK"/>
    <property type="match status" value="1"/>
</dbReference>
<protein>
    <recommendedName>
        <fullName evidence="5 6">Dephospho-CoA kinase</fullName>
        <ecNumber evidence="5 6">2.7.1.24</ecNumber>
    </recommendedName>
    <alternativeName>
        <fullName evidence="5">Dephosphocoenzyme A kinase</fullName>
    </alternativeName>
</protein>
<comment type="caution">
    <text evidence="7">The sequence shown here is derived from an EMBL/GenBank/DDBJ whole genome shotgun (WGS) entry which is preliminary data.</text>
</comment>
<feature type="binding site" evidence="5">
    <location>
        <begin position="11"/>
        <end position="16"/>
    </location>
    <ligand>
        <name>ATP</name>
        <dbReference type="ChEBI" id="CHEBI:30616"/>
    </ligand>
</feature>
<dbReference type="PATRIC" id="fig|1409788.3.peg.2080"/>
<comment type="subcellular location">
    <subcellularLocation>
        <location evidence="5">Cytoplasm</location>
    </subcellularLocation>
</comment>
<name>A0A0L8V9Q3_9BACT</name>
<dbReference type="CDD" id="cd02022">
    <property type="entry name" value="DPCK"/>
    <property type="match status" value="1"/>
</dbReference>